<evidence type="ECO:0000313" key="2">
    <source>
        <dbReference type="Proteomes" id="UP001597506"/>
    </source>
</evidence>
<gene>
    <name evidence="1" type="ORF">ACFSUL_20280</name>
</gene>
<dbReference type="EMBL" id="JBHUMF010000034">
    <property type="protein sequence ID" value="MFD2683073.1"/>
    <property type="molecule type" value="Genomic_DNA"/>
</dbReference>
<reference evidence="2" key="1">
    <citation type="journal article" date="2019" name="Int. J. Syst. Evol. Microbiol.">
        <title>The Global Catalogue of Microorganisms (GCM) 10K type strain sequencing project: providing services to taxonomists for standard genome sequencing and annotation.</title>
        <authorList>
            <consortium name="The Broad Institute Genomics Platform"/>
            <consortium name="The Broad Institute Genome Sequencing Center for Infectious Disease"/>
            <person name="Wu L."/>
            <person name="Ma J."/>
        </authorList>
    </citation>
    <scope>NUCLEOTIDE SEQUENCE [LARGE SCALE GENOMIC DNA]</scope>
    <source>
        <strain evidence="2">KCTC 3913</strain>
    </source>
</reference>
<name>A0ABW5RWZ2_9BACI</name>
<protein>
    <submittedName>
        <fullName evidence="1">Uncharacterized protein</fullName>
    </submittedName>
</protein>
<dbReference type="Proteomes" id="UP001597506">
    <property type="component" value="Unassembled WGS sequence"/>
</dbReference>
<organism evidence="1 2">
    <name type="scientific">Bacillus seohaeanensis</name>
    <dbReference type="NCBI Taxonomy" id="284580"/>
    <lineage>
        <taxon>Bacteria</taxon>
        <taxon>Bacillati</taxon>
        <taxon>Bacillota</taxon>
        <taxon>Bacilli</taxon>
        <taxon>Bacillales</taxon>
        <taxon>Bacillaceae</taxon>
        <taxon>Bacillus</taxon>
    </lineage>
</organism>
<evidence type="ECO:0000313" key="1">
    <source>
        <dbReference type="EMBL" id="MFD2683073.1"/>
    </source>
</evidence>
<keyword evidence="2" id="KW-1185">Reference proteome</keyword>
<accession>A0ABW5RWZ2</accession>
<proteinExistence type="predicted"/>
<comment type="caution">
    <text evidence="1">The sequence shown here is derived from an EMBL/GenBank/DDBJ whole genome shotgun (WGS) entry which is preliminary data.</text>
</comment>
<dbReference type="RefSeq" id="WP_377938033.1">
    <property type="nucleotide sequence ID" value="NZ_JBHUMF010000034.1"/>
</dbReference>
<sequence length="56" mass="6555">MIDKFTIAIDKFTIAIDKFTITVEKDKIARDNGLNNSWQHRDGLLFIEQTFDQNPK</sequence>